<name>A0ABU6TMX0_9FABA</name>
<evidence type="ECO:0000313" key="2">
    <source>
        <dbReference type="Proteomes" id="UP001341840"/>
    </source>
</evidence>
<comment type="caution">
    <text evidence="1">The sequence shown here is derived from an EMBL/GenBank/DDBJ whole genome shotgun (WGS) entry which is preliminary data.</text>
</comment>
<protein>
    <submittedName>
        <fullName evidence="1">Uncharacterized protein</fullName>
    </submittedName>
</protein>
<gene>
    <name evidence="1" type="ORF">PIB30_061089</name>
</gene>
<dbReference type="EMBL" id="JASCZI010091170">
    <property type="protein sequence ID" value="MED6149303.1"/>
    <property type="molecule type" value="Genomic_DNA"/>
</dbReference>
<reference evidence="1 2" key="1">
    <citation type="journal article" date="2023" name="Plants (Basel)">
        <title>Bridging the Gap: Combining Genomics and Transcriptomics Approaches to Understand Stylosanthes scabra, an Orphan Legume from the Brazilian Caatinga.</title>
        <authorList>
            <person name="Ferreira-Neto J.R.C."/>
            <person name="da Silva M.D."/>
            <person name="Binneck E."/>
            <person name="de Melo N.F."/>
            <person name="da Silva R.H."/>
            <person name="de Melo A.L.T.M."/>
            <person name="Pandolfi V."/>
            <person name="Bustamante F.O."/>
            <person name="Brasileiro-Vidal A.C."/>
            <person name="Benko-Iseppon A.M."/>
        </authorList>
    </citation>
    <scope>NUCLEOTIDE SEQUENCE [LARGE SCALE GENOMIC DNA]</scope>
    <source>
        <tissue evidence="1">Leaves</tissue>
    </source>
</reference>
<sequence>MDYSRSKDLGNVTIKDVHQDLSKQVIEKGYLYNQAYTPWNPPPSYPPSQNNIVDIFQALYQERKELWESQKWIAAQITTLIELITCLVTLFTVGNLTTSQPPSIHHKLPQQDQEGKKDILLNEEVHECLREVEVEHVDQEVEYEDKEPQEMEIVHSASSEATPPELSSTLHFEWVNLSDMNFLGPQHYALLEMDGQLRTLCGGVGQKGNG</sequence>
<proteinExistence type="predicted"/>
<organism evidence="1 2">
    <name type="scientific">Stylosanthes scabra</name>
    <dbReference type="NCBI Taxonomy" id="79078"/>
    <lineage>
        <taxon>Eukaryota</taxon>
        <taxon>Viridiplantae</taxon>
        <taxon>Streptophyta</taxon>
        <taxon>Embryophyta</taxon>
        <taxon>Tracheophyta</taxon>
        <taxon>Spermatophyta</taxon>
        <taxon>Magnoliopsida</taxon>
        <taxon>eudicotyledons</taxon>
        <taxon>Gunneridae</taxon>
        <taxon>Pentapetalae</taxon>
        <taxon>rosids</taxon>
        <taxon>fabids</taxon>
        <taxon>Fabales</taxon>
        <taxon>Fabaceae</taxon>
        <taxon>Papilionoideae</taxon>
        <taxon>50 kb inversion clade</taxon>
        <taxon>dalbergioids sensu lato</taxon>
        <taxon>Dalbergieae</taxon>
        <taxon>Pterocarpus clade</taxon>
        <taxon>Stylosanthes</taxon>
    </lineage>
</organism>
<accession>A0ABU6TMX0</accession>
<evidence type="ECO:0000313" key="1">
    <source>
        <dbReference type="EMBL" id="MED6149303.1"/>
    </source>
</evidence>
<dbReference type="Proteomes" id="UP001341840">
    <property type="component" value="Unassembled WGS sequence"/>
</dbReference>
<keyword evidence="2" id="KW-1185">Reference proteome</keyword>